<protein>
    <submittedName>
        <fullName evidence="1">Unannotated protein</fullName>
    </submittedName>
</protein>
<sequence length="173" mass="18063">MNTNDGIPFIDAHVHKHAIAHDARIGHNRVETTKRVDGALHKAASAVPIGNVIAVCDGLATIGTNEINDFLGWAHVVAVALQRCADIVHHNLGAFGGECECMFTAKATTSTGDDDDTSVTNTHCLFLLLSLEIHHRSHAFSASAAAGASARLSIFDIAVSGSSSRRTSASGAL</sequence>
<gene>
    <name evidence="1" type="ORF">UFOPK1495_01841</name>
</gene>
<proteinExistence type="predicted"/>
<dbReference type="AlphaFoldDB" id="A0A6J6DYQ9"/>
<evidence type="ECO:0000313" key="1">
    <source>
        <dbReference type="EMBL" id="CAB4567143.1"/>
    </source>
</evidence>
<dbReference type="EMBL" id="CAEZSU010000277">
    <property type="protein sequence ID" value="CAB4567143.1"/>
    <property type="molecule type" value="Genomic_DNA"/>
</dbReference>
<accession>A0A6J6DYQ9</accession>
<reference evidence="1" key="1">
    <citation type="submission" date="2020-05" db="EMBL/GenBank/DDBJ databases">
        <authorList>
            <person name="Chiriac C."/>
            <person name="Salcher M."/>
            <person name="Ghai R."/>
            <person name="Kavagutti S V."/>
        </authorList>
    </citation>
    <scope>NUCLEOTIDE SEQUENCE</scope>
</reference>
<name>A0A6J6DYQ9_9ZZZZ</name>
<organism evidence="1">
    <name type="scientific">freshwater metagenome</name>
    <dbReference type="NCBI Taxonomy" id="449393"/>
    <lineage>
        <taxon>unclassified sequences</taxon>
        <taxon>metagenomes</taxon>
        <taxon>ecological metagenomes</taxon>
    </lineage>
</organism>